<evidence type="ECO:0000256" key="3">
    <source>
        <dbReference type="ARBA" id="ARBA00022842"/>
    </source>
</evidence>
<dbReference type="InterPro" id="IPR015813">
    <property type="entry name" value="Pyrv/PenolPyrv_kinase-like_dom"/>
</dbReference>
<dbReference type="EMBL" id="JAHBAY010000001">
    <property type="protein sequence ID" value="MBT0767490.1"/>
    <property type="molecule type" value="Genomic_DNA"/>
</dbReference>
<sequence>MFDDAFWSEIDALLAPADAQAARFTGEATTRQPVHTVYVPADQFTAATATQWGETALALLTEHAPGPGSLATATGLPGDLLDDVYPRLVAKLGSQPIEDLRIDFEDGYGLRPSDEEDAAATAAGVALAELARRPEAPLLTGTRIKGLQPSTRRRGLRTLELLLSSAVSHGGLPARFVVTLPKVAHVAEVQAGVRVLEHLESALGLADGALRLELQIEVPQAVYAPDGTAAVARLVHAAADRCEGLHYGTYDFSAAAGVVAGYQSLEHPLADHAKAVMQLAAAQTGVRVSDGSTNVIPVGTADQVASAWTLHARLVRRALEGALYQGWDLHPGHLVSRFAATYVFYRSQLAPSAARLRAYTDKAASGVMDEPATAQALANAVLRAVECGACDDAEVASLTGLDRPALLVLAKR</sequence>
<keyword evidence="2" id="KW-0479">Metal-binding</keyword>
<comment type="cofactor">
    <cofactor evidence="1">
        <name>Mg(2+)</name>
        <dbReference type="ChEBI" id="CHEBI:18420"/>
    </cofactor>
</comment>
<name>A0ABS5T8W3_9ACTN</name>
<dbReference type="Gene3D" id="3.20.20.60">
    <property type="entry name" value="Phosphoenolpyruvate-binding domains"/>
    <property type="match status" value="1"/>
</dbReference>
<evidence type="ECO:0000256" key="1">
    <source>
        <dbReference type="ARBA" id="ARBA00001946"/>
    </source>
</evidence>
<keyword evidence="5" id="KW-1185">Reference proteome</keyword>
<organism evidence="4 5">
    <name type="scientific">Kineosporia corallincola</name>
    <dbReference type="NCBI Taxonomy" id="2835133"/>
    <lineage>
        <taxon>Bacteria</taxon>
        <taxon>Bacillati</taxon>
        <taxon>Actinomycetota</taxon>
        <taxon>Actinomycetes</taxon>
        <taxon>Kineosporiales</taxon>
        <taxon>Kineosporiaceae</taxon>
        <taxon>Kineosporia</taxon>
    </lineage>
</organism>
<gene>
    <name evidence="4" type="ORF">KIH74_01055</name>
</gene>
<dbReference type="InterPro" id="IPR054255">
    <property type="entry name" value="DUF6986"/>
</dbReference>
<evidence type="ECO:0000313" key="4">
    <source>
        <dbReference type="EMBL" id="MBT0767490.1"/>
    </source>
</evidence>
<evidence type="ECO:0000256" key="2">
    <source>
        <dbReference type="ARBA" id="ARBA00022723"/>
    </source>
</evidence>
<protein>
    <recommendedName>
        <fullName evidence="6">Aldolase</fullName>
    </recommendedName>
</protein>
<dbReference type="PANTHER" id="PTHR32308">
    <property type="entry name" value="LYASE BETA SUBUNIT, PUTATIVE (AFU_ORTHOLOGUE AFUA_4G13030)-RELATED"/>
    <property type="match status" value="1"/>
</dbReference>
<dbReference type="Pfam" id="PF22484">
    <property type="entry name" value="DUF6986"/>
    <property type="match status" value="1"/>
</dbReference>
<keyword evidence="3" id="KW-0460">Magnesium</keyword>
<dbReference type="PANTHER" id="PTHR32308:SF10">
    <property type="entry name" value="CITRATE LYASE SUBUNIT BETA"/>
    <property type="match status" value="1"/>
</dbReference>
<accession>A0ABS5T8W3</accession>
<evidence type="ECO:0000313" key="5">
    <source>
        <dbReference type="Proteomes" id="UP001197247"/>
    </source>
</evidence>
<reference evidence="4 5" key="1">
    <citation type="submission" date="2021-05" db="EMBL/GenBank/DDBJ databases">
        <title>Kineosporia and Streptomyces sp. nov. two new marine actinobacteria isolated from Coral.</title>
        <authorList>
            <person name="Buangrab K."/>
            <person name="Sutthacheep M."/>
            <person name="Yeemin T."/>
            <person name="Harunari E."/>
            <person name="Igarashi Y."/>
            <person name="Kanchanasin P."/>
            <person name="Tanasupawat S."/>
            <person name="Phongsopitanun W."/>
        </authorList>
    </citation>
    <scope>NUCLEOTIDE SEQUENCE [LARGE SCALE GENOMIC DNA]</scope>
    <source>
        <strain evidence="4 5">J2-2</strain>
    </source>
</reference>
<dbReference type="InterPro" id="IPR040442">
    <property type="entry name" value="Pyrv_kinase-like_dom_sf"/>
</dbReference>
<dbReference type="RefSeq" id="WP_214153455.1">
    <property type="nucleotide sequence ID" value="NZ_JAHBAY010000001.1"/>
</dbReference>
<evidence type="ECO:0008006" key="6">
    <source>
        <dbReference type="Google" id="ProtNLM"/>
    </source>
</evidence>
<dbReference type="Proteomes" id="UP001197247">
    <property type="component" value="Unassembled WGS sequence"/>
</dbReference>
<dbReference type="SUPFAM" id="SSF51621">
    <property type="entry name" value="Phosphoenolpyruvate/pyruvate domain"/>
    <property type="match status" value="1"/>
</dbReference>
<proteinExistence type="predicted"/>
<comment type="caution">
    <text evidence="4">The sequence shown here is derived from an EMBL/GenBank/DDBJ whole genome shotgun (WGS) entry which is preliminary data.</text>
</comment>